<protein>
    <submittedName>
        <fullName evidence="2">Uncharacterized protein</fullName>
    </submittedName>
</protein>
<organism evidence="2 3">
    <name type="scientific">Glarea lozoyensis (strain ATCC 74030 / MF5533)</name>
    <dbReference type="NCBI Taxonomy" id="1104152"/>
    <lineage>
        <taxon>Eukaryota</taxon>
        <taxon>Fungi</taxon>
        <taxon>Dikarya</taxon>
        <taxon>Ascomycota</taxon>
        <taxon>Pezizomycotina</taxon>
        <taxon>Leotiomycetes</taxon>
        <taxon>Helotiales</taxon>
        <taxon>Helotiaceae</taxon>
        <taxon>Glarea</taxon>
    </lineage>
</organism>
<accession>H0EGR3</accession>
<dbReference type="EMBL" id="AGUE01000028">
    <property type="protein sequence ID" value="EHL02337.1"/>
    <property type="molecule type" value="Genomic_DNA"/>
</dbReference>
<reference evidence="2 3" key="1">
    <citation type="journal article" date="2012" name="Eukaryot. Cell">
        <title>Genome sequence of the fungus Glarea lozoyensis: the first genome sequence of a species from the Helotiaceae family.</title>
        <authorList>
            <person name="Youssar L."/>
            <person name="Gruening B.A."/>
            <person name="Erxleben A."/>
            <person name="Guenther S."/>
            <person name="Huettel W."/>
        </authorList>
    </citation>
    <scope>NUCLEOTIDE SEQUENCE [LARGE SCALE GENOMIC DNA]</scope>
    <source>
        <strain evidence="3">ATCC 74030 / MF5533</strain>
    </source>
</reference>
<proteinExistence type="predicted"/>
<dbReference type="AlphaFoldDB" id="H0EGR3"/>
<gene>
    <name evidence="2" type="ORF">M7I_1682</name>
</gene>
<dbReference type="HOGENOM" id="CLU_3175505_0_0_1"/>
<sequence length="47" mass="5205">MAVMGMSTRSVTHTTSIFHLPLPTTTHTLNNHSLNPPPPQTFPNHKN</sequence>
<feature type="compositionally biased region" description="Low complexity" evidence="1">
    <location>
        <begin position="19"/>
        <end position="34"/>
    </location>
</feature>
<evidence type="ECO:0000256" key="1">
    <source>
        <dbReference type="SAM" id="MobiDB-lite"/>
    </source>
</evidence>
<dbReference type="InParanoid" id="H0EGR3"/>
<feature type="region of interest" description="Disordered" evidence="1">
    <location>
        <begin position="18"/>
        <end position="47"/>
    </location>
</feature>
<comment type="caution">
    <text evidence="2">The sequence shown here is derived from an EMBL/GenBank/DDBJ whole genome shotgun (WGS) entry which is preliminary data.</text>
</comment>
<keyword evidence="3" id="KW-1185">Reference proteome</keyword>
<name>H0EGR3_GLAL7</name>
<evidence type="ECO:0000313" key="2">
    <source>
        <dbReference type="EMBL" id="EHL02337.1"/>
    </source>
</evidence>
<evidence type="ECO:0000313" key="3">
    <source>
        <dbReference type="Proteomes" id="UP000005446"/>
    </source>
</evidence>
<dbReference type="Proteomes" id="UP000005446">
    <property type="component" value="Unassembled WGS sequence"/>
</dbReference>